<proteinExistence type="predicted"/>
<name>A0ACC2UXD3_9TREE</name>
<comment type="caution">
    <text evidence="1">The sequence shown here is derived from an EMBL/GenBank/DDBJ whole genome shotgun (WGS) entry which is preliminary data.</text>
</comment>
<sequence>MMTCNEPHLDANEIWPTLSDMPDDVLHEIAHHLQQPETIRTALSQLHAEHVARDCCTQPTTGKPPIGQVPPSDMPAFASINRRVRSVIFSAWLLQRVTIALCGFQRNRVEELSSELRDHAGTKEKPNEDNPSPESVAAGSLETLRVEVLQGPSAEDVPYLERMKQLRCLLQEFDFRTIRHLDLRLQYPLALFPTWQFQDWDVESSIMAGLETFHMYCTVAVQGGDTDFNLMDRIKRLLEISHVSRTIENIEVQIFLELRAAQVESPLWMHVAAEEPEFNLQPGILPSSLALKSLVPTIQERYPLLCSLAVDVKFKLVCHTGEETMFDFWNARYTDHSKVNISRSTKHVNRTTTAPEDTADALWTQHISWESIRESYTLECANCDAYWDLIDSPWDRILPAAAQDAESLLA</sequence>
<evidence type="ECO:0000313" key="1">
    <source>
        <dbReference type="EMBL" id="KAJ9091022.1"/>
    </source>
</evidence>
<organism evidence="1 2">
    <name type="scientific">Naganishia adeliensis</name>
    <dbReference type="NCBI Taxonomy" id="92952"/>
    <lineage>
        <taxon>Eukaryota</taxon>
        <taxon>Fungi</taxon>
        <taxon>Dikarya</taxon>
        <taxon>Basidiomycota</taxon>
        <taxon>Agaricomycotina</taxon>
        <taxon>Tremellomycetes</taxon>
        <taxon>Filobasidiales</taxon>
        <taxon>Filobasidiaceae</taxon>
        <taxon>Naganishia</taxon>
    </lineage>
</organism>
<evidence type="ECO:0000313" key="2">
    <source>
        <dbReference type="Proteomes" id="UP001230649"/>
    </source>
</evidence>
<gene>
    <name evidence="1" type="ORF">QFC20_007757</name>
</gene>
<reference evidence="1" key="1">
    <citation type="submission" date="2023-04" db="EMBL/GenBank/DDBJ databases">
        <title>Draft Genome sequencing of Naganishia species isolated from polar environments using Oxford Nanopore Technology.</title>
        <authorList>
            <person name="Leo P."/>
            <person name="Venkateswaran K."/>
        </authorList>
    </citation>
    <scope>NUCLEOTIDE SEQUENCE</scope>
    <source>
        <strain evidence="1">MNA-CCFEE 5262</strain>
    </source>
</reference>
<dbReference type="Proteomes" id="UP001230649">
    <property type="component" value="Unassembled WGS sequence"/>
</dbReference>
<dbReference type="EMBL" id="JASBWS010000216">
    <property type="protein sequence ID" value="KAJ9091022.1"/>
    <property type="molecule type" value="Genomic_DNA"/>
</dbReference>
<keyword evidence="2" id="KW-1185">Reference proteome</keyword>
<protein>
    <submittedName>
        <fullName evidence="1">Uncharacterized protein</fullName>
    </submittedName>
</protein>
<accession>A0ACC2UXD3</accession>